<organism evidence="1 2">
    <name type="scientific">Pelosinus propionicus DSM 13327</name>
    <dbReference type="NCBI Taxonomy" id="1123291"/>
    <lineage>
        <taxon>Bacteria</taxon>
        <taxon>Bacillati</taxon>
        <taxon>Bacillota</taxon>
        <taxon>Negativicutes</taxon>
        <taxon>Selenomonadales</taxon>
        <taxon>Sporomusaceae</taxon>
        <taxon>Pelosinus</taxon>
    </lineage>
</organism>
<keyword evidence="1" id="KW-0413">Isomerase</keyword>
<dbReference type="AlphaFoldDB" id="A0A1I4L6E2"/>
<dbReference type="EMBL" id="FOTS01000022">
    <property type="protein sequence ID" value="SFL86439.1"/>
    <property type="molecule type" value="Genomic_DNA"/>
</dbReference>
<dbReference type="Proteomes" id="UP000199520">
    <property type="component" value="Unassembled WGS sequence"/>
</dbReference>
<keyword evidence="2" id="KW-1185">Reference proteome</keyword>
<name>A0A1I4L6E2_9FIRM</name>
<accession>A0A1I4L6E2</accession>
<evidence type="ECO:0000313" key="1">
    <source>
        <dbReference type="EMBL" id="SFL86439.1"/>
    </source>
</evidence>
<dbReference type="STRING" id="1123291.SAMN04490355_102269"/>
<dbReference type="GO" id="GO:0016853">
    <property type="term" value="F:isomerase activity"/>
    <property type="evidence" value="ECO:0007669"/>
    <property type="project" value="UniProtKB-KW"/>
</dbReference>
<proteinExistence type="predicted"/>
<sequence length="52" mass="6264">MQYMCEFGQKIGYKEEMVSVELFRPEYYELEIEDAIKIAKEKTLAVVEKYFC</sequence>
<protein>
    <submittedName>
        <fullName evidence="1">2-keto-myo-inositol isomerase</fullName>
    </submittedName>
</protein>
<reference evidence="2" key="1">
    <citation type="submission" date="2016-10" db="EMBL/GenBank/DDBJ databases">
        <authorList>
            <person name="Varghese N."/>
            <person name="Submissions S."/>
        </authorList>
    </citation>
    <scope>NUCLEOTIDE SEQUENCE [LARGE SCALE GENOMIC DNA]</scope>
    <source>
        <strain evidence="2">DSM 13327</strain>
    </source>
</reference>
<evidence type="ECO:0000313" key="2">
    <source>
        <dbReference type="Proteomes" id="UP000199520"/>
    </source>
</evidence>
<gene>
    <name evidence="1" type="ORF">SAMN04490355_102269</name>
</gene>